<evidence type="ECO:0000313" key="2">
    <source>
        <dbReference type="Proteomes" id="UP000007113"/>
    </source>
</evidence>
<dbReference type="eggNOG" id="COG2442">
    <property type="taxonomic scope" value="Bacteria"/>
</dbReference>
<dbReference type="Gene3D" id="1.10.10.10">
    <property type="entry name" value="Winged helix-like DNA-binding domain superfamily/Winged helix DNA-binding domain"/>
    <property type="match status" value="1"/>
</dbReference>
<dbReference type="KEGG" id="gma:AciX8_1273"/>
<sequence length="73" mass="7869">MDWRGCELVEIIPGKVSGCPLVKGTRIPADVIVSNFDSGSPLAEIHENYPSLSLATIEALISFAHPHRLQLAS</sequence>
<dbReference type="Proteomes" id="UP000007113">
    <property type="component" value="Chromosome"/>
</dbReference>
<dbReference type="PANTHER" id="PTHR34849">
    <property type="entry name" value="SSL5025 PROTEIN"/>
    <property type="match status" value="1"/>
</dbReference>
<proteinExistence type="predicted"/>
<dbReference type="InterPro" id="IPR007367">
    <property type="entry name" value="DUF433"/>
</dbReference>
<dbReference type="AlphaFoldDB" id="G8NY28"/>
<reference evidence="1 2" key="1">
    <citation type="submission" date="2011-11" db="EMBL/GenBank/DDBJ databases">
        <title>Complete sequence of Granulicella mallensis MP5ACTX8.</title>
        <authorList>
            <consortium name="US DOE Joint Genome Institute"/>
            <person name="Lucas S."/>
            <person name="Copeland A."/>
            <person name="Lapidus A."/>
            <person name="Cheng J.-F."/>
            <person name="Goodwin L."/>
            <person name="Pitluck S."/>
            <person name="Peters L."/>
            <person name="Lu M."/>
            <person name="Detter J.C."/>
            <person name="Han C."/>
            <person name="Tapia R."/>
            <person name="Land M."/>
            <person name="Hauser L."/>
            <person name="Kyrpides N."/>
            <person name="Ivanova N."/>
            <person name="Mikhailova N."/>
            <person name="Pagani I."/>
            <person name="Rawat S."/>
            <person name="Mannisto M."/>
            <person name="Haggblom M."/>
            <person name="Woyke T."/>
        </authorList>
    </citation>
    <scope>NUCLEOTIDE SEQUENCE [LARGE SCALE GENOMIC DNA]</scope>
    <source>
        <strain evidence="2">ATCC BAA-1857 / DSM 23137 / MP5ACTX8</strain>
    </source>
</reference>
<evidence type="ECO:0008006" key="3">
    <source>
        <dbReference type="Google" id="ProtNLM"/>
    </source>
</evidence>
<dbReference type="HOGENOM" id="CLU_2699535_0_0_0"/>
<dbReference type="RefSeq" id="WP_014264496.1">
    <property type="nucleotide sequence ID" value="NC_016631.1"/>
</dbReference>
<dbReference type="InterPro" id="IPR036388">
    <property type="entry name" value="WH-like_DNA-bd_sf"/>
</dbReference>
<dbReference type="EMBL" id="CP003130">
    <property type="protein sequence ID" value="AEU35616.1"/>
    <property type="molecule type" value="Genomic_DNA"/>
</dbReference>
<organism evidence="1 2">
    <name type="scientific">Granulicella mallensis (strain ATCC BAA-1857 / DSM 23137 / MP5ACTX8)</name>
    <dbReference type="NCBI Taxonomy" id="682795"/>
    <lineage>
        <taxon>Bacteria</taxon>
        <taxon>Pseudomonadati</taxon>
        <taxon>Acidobacteriota</taxon>
        <taxon>Terriglobia</taxon>
        <taxon>Terriglobales</taxon>
        <taxon>Acidobacteriaceae</taxon>
        <taxon>Granulicella</taxon>
    </lineage>
</organism>
<evidence type="ECO:0000313" key="1">
    <source>
        <dbReference type="EMBL" id="AEU35616.1"/>
    </source>
</evidence>
<protein>
    <recommendedName>
        <fullName evidence="3">DUF433 domain-containing protein</fullName>
    </recommendedName>
</protein>
<keyword evidence="2" id="KW-1185">Reference proteome</keyword>
<dbReference type="SUPFAM" id="SSF46689">
    <property type="entry name" value="Homeodomain-like"/>
    <property type="match status" value="1"/>
</dbReference>
<name>G8NY28_GRAMM</name>
<dbReference type="STRING" id="682795.AciX8_1273"/>
<dbReference type="Pfam" id="PF04255">
    <property type="entry name" value="DUF433"/>
    <property type="match status" value="1"/>
</dbReference>
<dbReference type="InterPro" id="IPR009057">
    <property type="entry name" value="Homeodomain-like_sf"/>
</dbReference>
<accession>G8NY28</accession>
<dbReference type="OrthoDB" id="9809529at2"/>
<gene>
    <name evidence="1" type="ordered locus">AciX8_1273</name>
</gene>
<dbReference type="PANTHER" id="PTHR34849:SF3">
    <property type="entry name" value="SSR2962 PROTEIN"/>
    <property type="match status" value="1"/>
</dbReference>